<keyword evidence="2" id="KW-1185">Reference proteome</keyword>
<dbReference type="Proteomes" id="UP001497680">
    <property type="component" value="Unassembled WGS sequence"/>
</dbReference>
<evidence type="ECO:0000313" key="2">
    <source>
        <dbReference type="Proteomes" id="UP001497680"/>
    </source>
</evidence>
<comment type="caution">
    <text evidence="1">The sequence shown here is derived from an EMBL/GenBank/DDBJ whole genome shotgun (WGS) entry which is preliminary data.</text>
</comment>
<sequence length="424" mass="46839">MDSSMDSPALPHNDRAPVLIGAVCLVLSVATIAVGLRVYTRSRVLKQLGVDDYLVLVAWMFCLATGISQCLNTRNGLGKHTWDITSDMQLENYLKGFYVSITLYQVCLLFVKLAFLTQYYRVFTVKKMRTTIIVAMVVIGSWSLSQVIISIFICDPVAGFWEKSIDSRCIANYPQWYINAAGNIATDLAIFVIPLPVLVHLHLPKAQRFVLIGIFSLGFFTCAISVIRVKYLKQGGDFSYENVEGSAWSVAEICSGVTCACLPTLRPLVSRWIPSLSNRLHKPGRRHSGMTCFGDVERGSRHVRGHSDTSIMTDLKNKEDFFYCVGLGPRRSGSVDGSGSEEALEPQRTRDSLLSRGTSSPTPPAAAHIANHGSHRPDAYYNWMKSTVTTEIGTGNNGRRPGSNRNLSSTAIQVQRDVVVVHKI</sequence>
<reference evidence="1 2" key="1">
    <citation type="journal article" date="2022" name="New Phytol.">
        <title>Ecological generalism drives hyperdiversity of secondary metabolite gene clusters in xylarialean endophytes.</title>
        <authorList>
            <person name="Franco M.E.E."/>
            <person name="Wisecaver J.H."/>
            <person name="Arnold A.E."/>
            <person name="Ju Y.M."/>
            <person name="Slot J.C."/>
            <person name="Ahrendt S."/>
            <person name="Moore L.P."/>
            <person name="Eastman K.E."/>
            <person name="Scott K."/>
            <person name="Konkel Z."/>
            <person name="Mondo S.J."/>
            <person name="Kuo A."/>
            <person name="Hayes R.D."/>
            <person name="Haridas S."/>
            <person name="Andreopoulos B."/>
            <person name="Riley R."/>
            <person name="LaButti K."/>
            <person name="Pangilinan J."/>
            <person name="Lipzen A."/>
            <person name="Amirebrahimi M."/>
            <person name="Yan J."/>
            <person name="Adam C."/>
            <person name="Keymanesh K."/>
            <person name="Ng V."/>
            <person name="Louie K."/>
            <person name="Northen T."/>
            <person name="Drula E."/>
            <person name="Henrissat B."/>
            <person name="Hsieh H.M."/>
            <person name="Youens-Clark K."/>
            <person name="Lutzoni F."/>
            <person name="Miadlikowska J."/>
            <person name="Eastwood D.C."/>
            <person name="Hamelin R.C."/>
            <person name="Grigoriev I.V."/>
            <person name="U'Ren J.M."/>
        </authorList>
    </citation>
    <scope>NUCLEOTIDE SEQUENCE [LARGE SCALE GENOMIC DNA]</scope>
    <source>
        <strain evidence="1 2">ER1909</strain>
    </source>
</reference>
<dbReference type="EMBL" id="MU394292">
    <property type="protein sequence ID" value="KAI6090148.1"/>
    <property type="molecule type" value="Genomic_DNA"/>
</dbReference>
<gene>
    <name evidence="1" type="ORF">F4821DRAFT_229714</name>
</gene>
<accession>A0ACC0DBL6</accession>
<proteinExistence type="predicted"/>
<evidence type="ECO:0000313" key="1">
    <source>
        <dbReference type="EMBL" id="KAI6090148.1"/>
    </source>
</evidence>
<protein>
    <submittedName>
        <fullName evidence="1">Uncharacterized protein</fullName>
    </submittedName>
</protein>
<organism evidence="1 2">
    <name type="scientific">Hypoxylon rubiginosum</name>
    <dbReference type="NCBI Taxonomy" id="110542"/>
    <lineage>
        <taxon>Eukaryota</taxon>
        <taxon>Fungi</taxon>
        <taxon>Dikarya</taxon>
        <taxon>Ascomycota</taxon>
        <taxon>Pezizomycotina</taxon>
        <taxon>Sordariomycetes</taxon>
        <taxon>Xylariomycetidae</taxon>
        <taxon>Xylariales</taxon>
        <taxon>Hypoxylaceae</taxon>
        <taxon>Hypoxylon</taxon>
    </lineage>
</organism>
<name>A0ACC0DBL6_9PEZI</name>